<dbReference type="SUPFAM" id="SSF47729">
    <property type="entry name" value="IHF-like DNA-binding proteins"/>
    <property type="match status" value="1"/>
</dbReference>
<dbReference type="InterPro" id="IPR010992">
    <property type="entry name" value="IHF-like_DNA-bd_dom_sf"/>
</dbReference>
<reference evidence="4 5" key="1">
    <citation type="submission" date="2019-04" db="EMBL/GenBank/DDBJ databases">
        <title>Microbes associate with the intestines of laboratory mice.</title>
        <authorList>
            <person name="Navarre W."/>
            <person name="Wong E."/>
            <person name="Huang K."/>
            <person name="Tropini C."/>
            <person name="Ng K."/>
            <person name="Yu B."/>
        </authorList>
    </citation>
    <scope>NUCLEOTIDE SEQUENCE [LARGE SCALE GENOMIC DNA]</scope>
    <source>
        <strain evidence="4 5">NM22_B1</strain>
    </source>
</reference>
<name>A0A4S2FFS2_9BACT</name>
<dbReference type="GO" id="GO:0003677">
    <property type="term" value="F:DNA binding"/>
    <property type="evidence" value="ECO:0007669"/>
    <property type="project" value="UniProtKB-KW"/>
</dbReference>
<keyword evidence="1 4" id="KW-0238">DNA-binding</keyword>
<comment type="caution">
    <text evidence="4">The sequence shown here is derived from an EMBL/GenBank/DDBJ whole genome shotgun (WGS) entry which is preliminary data.</text>
</comment>
<evidence type="ECO:0000313" key="5">
    <source>
        <dbReference type="Proteomes" id="UP000310760"/>
    </source>
</evidence>
<evidence type="ECO:0000313" key="4">
    <source>
        <dbReference type="EMBL" id="TGY67601.1"/>
    </source>
</evidence>
<dbReference type="Pfam" id="PF18291">
    <property type="entry name" value="HU-HIG"/>
    <property type="match status" value="1"/>
</dbReference>
<gene>
    <name evidence="4" type="ORF">E5339_19630</name>
</gene>
<evidence type="ECO:0000256" key="2">
    <source>
        <dbReference type="SAM" id="MobiDB-lite"/>
    </source>
</evidence>
<protein>
    <submittedName>
        <fullName evidence="4">DNA-binding protein</fullName>
    </submittedName>
</protein>
<sequence length="199" mass="20847">MRGNPTDKDAAKKAYANAQYSQVMTLDKFCHHIASHGCVYSRADIQAIIILAVDCLREQLLNGQQVQLGDLGVFSNSLRSYGAETLADFTADNITAVNVIWAAGERFNNLRQDAEFQLVPTRKAAAEVVKALKAGKTTVDLTGNSADDEEAATSVAAIAVDVAAIASSDISDASTVSADDNAEASGTAASPDRPADGNI</sequence>
<feature type="domain" description="HU" evidence="3">
    <location>
        <begin position="2"/>
        <end position="117"/>
    </location>
</feature>
<accession>A0A4S2FFS2</accession>
<proteinExistence type="predicted"/>
<feature type="region of interest" description="Disordered" evidence="2">
    <location>
        <begin position="171"/>
        <end position="199"/>
    </location>
</feature>
<evidence type="ECO:0000256" key="1">
    <source>
        <dbReference type="ARBA" id="ARBA00023125"/>
    </source>
</evidence>
<dbReference type="InterPro" id="IPR041607">
    <property type="entry name" value="HU-HIG"/>
</dbReference>
<dbReference type="EMBL" id="SRYJ01000059">
    <property type="protein sequence ID" value="TGY67601.1"/>
    <property type="molecule type" value="Genomic_DNA"/>
</dbReference>
<dbReference type="Proteomes" id="UP000310760">
    <property type="component" value="Unassembled WGS sequence"/>
</dbReference>
<evidence type="ECO:0000259" key="3">
    <source>
        <dbReference type="Pfam" id="PF18291"/>
    </source>
</evidence>
<dbReference type="AlphaFoldDB" id="A0A4S2FFS2"/>
<organism evidence="4 5">
    <name type="scientific">Phocaeicola sartorii</name>
    <dbReference type="NCBI Taxonomy" id="671267"/>
    <lineage>
        <taxon>Bacteria</taxon>
        <taxon>Pseudomonadati</taxon>
        <taxon>Bacteroidota</taxon>
        <taxon>Bacteroidia</taxon>
        <taxon>Bacteroidales</taxon>
        <taxon>Bacteroidaceae</taxon>
        <taxon>Phocaeicola</taxon>
    </lineage>
</organism>